<keyword evidence="4" id="KW-0472">Membrane</keyword>
<evidence type="ECO:0000256" key="4">
    <source>
        <dbReference type="ARBA" id="ARBA00023136"/>
    </source>
</evidence>
<protein>
    <recommendedName>
        <fullName evidence="10">Outer membrane efflux protein</fullName>
    </recommendedName>
</protein>
<feature type="chain" id="PRO_5013250014" description="Outer membrane efflux protein" evidence="7">
    <location>
        <begin position="24"/>
        <end position="398"/>
    </location>
</feature>
<comment type="subcellular location">
    <subcellularLocation>
        <location evidence="1">Cell outer membrane</location>
    </subcellularLocation>
</comment>
<feature type="signal peptide" evidence="7">
    <location>
        <begin position="1"/>
        <end position="23"/>
    </location>
</feature>
<evidence type="ECO:0000313" key="9">
    <source>
        <dbReference type="Proteomes" id="UP000191154"/>
    </source>
</evidence>
<dbReference type="EMBL" id="LZYZ01000009">
    <property type="protein sequence ID" value="OOM06663.1"/>
    <property type="molecule type" value="Genomic_DNA"/>
</dbReference>
<name>A0A1S8MR48_CLOSA</name>
<dbReference type="InterPro" id="IPR051906">
    <property type="entry name" value="TolC-like"/>
</dbReference>
<keyword evidence="2" id="KW-1134">Transmembrane beta strand</keyword>
<dbReference type="GO" id="GO:0015562">
    <property type="term" value="F:efflux transmembrane transporter activity"/>
    <property type="evidence" value="ECO:0007669"/>
    <property type="project" value="TreeGrafter"/>
</dbReference>
<accession>A0A1S8MR48</accession>
<dbReference type="Proteomes" id="UP000191154">
    <property type="component" value="Unassembled WGS sequence"/>
</dbReference>
<evidence type="ECO:0000313" key="8">
    <source>
        <dbReference type="EMBL" id="OOM06663.1"/>
    </source>
</evidence>
<dbReference type="PANTHER" id="PTHR30026">
    <property type="entry name" value="OUTER MEMBRANE PROTEIN TOLC"/>
    <property type="match status" value="1"/>
</dbReference>
<dbReference type="SUPFAM" id="SSF56954">
    <property type="entry name" value="Outer membrane efflux proteins (OEP)"/>
    <property type="match status" value="1"/>
</dbReference>
<dbReference type="STRING" id="169679.CSACC_10480"/>
<dbReference type="GO" id="GO:0009279">
    <property type="term" value="C:cell outer membrane"/>
    <property type="evidence" value="ECO:0007669"/>
    <property type="project" value="UniProtKB-SubCell"/>
</dbReference>
<evidence type="ECO:0000256" key="2">
    <source>
        <dbReference type="ARBA" id="ARBA00022452"/>
    </source>
</evidence>
<evidence type="ECO:0000256" key="3">
    <source>
        <dbReference type="ARBA" id="ARBA00022692"/>
    </source>
</evidence>
<dbReference type="Gene3D" id="1.20.1600.10">
    <property type="entry name" value="Outer membrane efflux proteins (OEP)"/>
    <property type="match status" value="1"/>
</dbReference>
<dbReference type="RefSeq" id="WP_077867087.1">
    <property type="nucleotide sequence ID" value="NZ_LZYZ01000009.1"/>
</dbReference>
<evidence type="ECO:0008006" key="10">
    <source>
        <dbReference type="Google" id="ProtNLM"/>
    </source>
</evidence>
<dbReference type="PANTHER" id="PTHR30026:SF20">
    <property type="entry name" value="OUTER MEMBRANE PROTEIN TOLC"/>
    <property type="match status" value="1"/>
</dbReference>
<evidence type="ECO:0000256" key="6">
    <source>
        <dbReference type="SAM" id="Coils"/>
    </source>
</evidence>
<dbReference type="GO" id="GO:0015288">
    <property type="term" value="F:porin activity"/>
    <property type="evidence" value="ECO:0007669"/>
    <property type="project" value="TreeGrafter"/>
</dbReference>
<gene>
    <name evidence="8" type="ORF">CLOSAC_40910</name>
</gene>
<dbReference type="AlphaFoldDB" id="A0A1S8MR48"/>
<evidence type="ECO:0000256" key="1">
    <source>
        <dbReference type="ARBA" id="ARBA00004442"/>
    </source>
</evidence>
<keyword evidence="5" id="KW-0998">Cell outer membrane</keyword>
<feature type="coiled-coil region" evidence="6">
    <location>
        <begin position="47"/>
        <end position="131"/>
    </location>
</feature>
<sequence>MKKIFIVFLMMSLMLGNTSAVWADSSSSIELSLDNIKPIILENNLDMQTADNNEKKAEEDYNNLLDDVNDKEDEVTAKKTEISNYNTEISNFKLAEDGSNSDDLTTLKTNLKTATNDLNTLNTDLDNLEQQKTTKRYSVKTATVTYNQTVEKAIYTAQQDYINYLSILADKETKKNEIKSNERDLSVFNLKYSQGFAAKSDGDTYNLKETTLNNDLSQINTKADAALKDLKTALGVDQSTEIKFDNSIDKDLQDILQINFDKDTQTMLQNNFNIQLQNLSIDELNNKQDQDDSSVSDYEIDNAQISLEQKTIDAKTNFKSQYDTLMTSYNTLKGDYDTLKNYQTQFNTMNAQYSYGFASKQQVDDLNTQIVNQNSVIDNQKNQLYLNYLHYVQMKEGY</sequence>
<evidence type="ECO:0000256" key="5">
    <source>
        <dbReference type="ARBA" id="ARBA00023237"/>
    </source>
</evidence>
<keyword evidence="6" id="KW-0175">Coiled coil</keyword>
<dbReference type="GO" id="GO:1990281">
    <property type="term" value="C:efflux pump complex"/>
    <property type="evidence" value="ECO:0007669"/>
    <property type="project" value="TreeGrafter"/>
</dbReference>
<comment type="caution">
    <text evidence="8">The sequence shown here is derived from an EMBL/GenBank/DDBJ whole genome shotgun (WGS) entry which is preliminary data.</text>
</comment>
<keyword evidence="3" id="KW-0812">Transmembrane</keyword>
<proteinExistence type="predicted"/>
<organism evidence="8 9">
    <name type="scientific">Clostridium saccharobutylicum</name>
    <dbReference type="NCBI Taxonomy" id="169679"/>
    <lineage>
        <taxon>Bacteria</taxon>
        <taxon>Bacillati</taxon>
        <taxon>Bacillota</taxon>
        <taxon>Clostridia</taxon>
        <taxon>Eubacteriales</taxon>
        <taxon>Clostridiaceae</taxon>
        <taxon>Clostridium</taxon>
    </lineage>
</organism>
<reference evidence="8 9" key="1">
    <citation type="submission" date="2016-05" db="EMBL/GenBank/DDBJ databases">
        <title>Microbial solvent formation.</title>
        <authorList>
            <person name="Poehlein A."/>
            <person name="Montoya Solano J.D."/>
            <person name="Flitsch S."/>
            <person name="Krabben P."/>
            <person name="Duerre P."/>
            <person name="Daniel R."/>
        </authorList>
    </citation>
    <scope>NUCLEOTIDE SEQUENCE [LARGE SCALE GENOMIC DNA]</scope>
    <source>
        <strain evidence="8 9">L1-8</strain>
    </source>
</reference>
<keyword evidence="7" id="KW-0732">Signal</keyword>
<evidence type="ECO:0000256" key="7">
    <source>
        <dbReference type="SAM" id="SignalP"/>
    </source>
</evidence>